<dbReference type="EMBL" id="JACRSX010000001">
    <property type="protein sequence ID" value="MBC8561351.1"/>
    <property type="molecule type" value="Genomic_DNA"/>
</dbReference>
<feature type="compositionally biased region" description="Polar residues" evidence="2">
    <location>
        <begin position="65"/>
        <end position="78"/>
    </location>
</feature>
<reference evidence="3 4" key="1">
    <citation type="submission" date="2020-08" db="EMBL/GenBank/DDBJ databases">
        <title>Genome public.</title>
        <authorList>
            <person name="Liu C."/>
            <person name="Sun Q."/>
        </authorList>
    </citation>
    <scope>NUCLEOTIDE SEQUENCE [LARGE SCALE GENOMIC DNA]</scope>
    <source>
        <strain evidence="3 4">NSJ-37</strain>
    </source>
</reference>
<evidence type="ECO:0000313" key="4">
    <source>
        <dbReference type="Proteomes" id="UP000606193"/>
    </source>
</evidence>
<evidence type="ECO:0000256" key="1">
    <source>
        <dbReference type="ARBA" id="ARBA00003863"/>
    </source>
</evidence>
<name>A0ABR7MY94_9FIRM</name>
<accession>A0ABR7MY94</accession>
<dbReference type="Pfam" id="PF00269">
    <property type="entry name" value="SASP"/>
    <property type="match status" value="1"/>
</dbReference>
<dbReference type="InterPro" id="IPR001448">
    <property type="entry name" value="SASP_alpha/beta-type"/>
</dbReference>
<organism evidence="3 4">
    <name type="scientific">Jutongia huaianensis</name>
    <dbReference type="NCBI Taxonomy" id="2763668"/>
    <lineage>
        <taxon>Bacteria</taxon>
        <taxon>Bacillati</taxon>
        <taxon>Bacillota</taxon>
        <taxon>Clostridia</taxon>
        <taxon>Lachnospirales</taxon>
        <taxon>Lachnospiraceae</taxon>
        <taxon>Jutongia</taxon>
    </lineage>
</organism>
<evidence type="ECO:0000256" key="2">
    <source>
        <dbReference type="SAM" id="MobiDB-lite"/>
    </source>
</evidence>
<comment type="caution">
    <text evidence="3">The sequence shown here is derived from an EMBL/GenBank/DDBJ whole genome shotgun (WGS) entry which is preliminary data.</text>
</comment>
<dbReference type="Gene3D" id="6.10.10.80">
    <property type="entry name" value="Small, acid-soluble spore protein, alpha/beta type-like"/>
    <property type="match status" value="1"/>
</dbReference>
<evidence type="ECO:0000313" key="3">
    <source>
        <dbReference type="EMBL" id="MBC8561351.1"/>
    </source>
</evidence>
<dbReference type="InterPro" id="IPR038300">
    <property type="entry name" value="SASP_sf_alpha/beta"/>
</dbReference>
<keyword evidence="4" id="KW-1185">Reference proteome</keyword>
<dbReference type="Proteomes" id="UP000606193">
    <property type="component" value="Unassembled WGS sequence"/>
</dbReference>
<sequence>MTKKEKPEIKTIEDVQQLPAEDQTKWEIANELGYFDKIVATGWKSLTSRESGRIGGMLSSRTKKTNSTASKETNSDNS</sequence>
<proteinExistence type="predicted"/>
<feature type="region of interest" description="Disordered" evidence="2">
    <location>
        <begin position="49"/>
        <end position="78"/>
    </location>
</feature>
<protein>
    <submittedName>
        <fullName evidence="3">Small, acid-soluble spore protein, alpha/beta type</fullName>
    </submittedName>
</protein>
<dbReference type="RefSeq" id="WP_249297035.1">
    <property type="nucleotide sequence ID" value="NZ_JACRSX010000001.1"/>
</dbReference>
<gene>
    <name evidence="3" type="ORF">H8704_01680</name>
</gene>
<comment type="function">
    <text evidence="1">SASP are bound to spore DNA. They are double-stranded DNA-binding proteins that cause DNA to change to an a-like conformation. They protect the DNA backbone from chemical and enzymatic cleavage and are thus involved in dormant spore's high resistance to UV light.</text>
</comment>